<dbReference type="Pfam" id="PF00027">
    <property type="entry name" value="cNMP_binding"/>
    <property type="match status" value="1"/>
</dbReference>
<dbReference type="GO" id="GO:0030552">
    <property type="term" value="F:cAMP binding"/>
    <property type="evidence" value="ECO:0007669"/>
    <property type="project" value="TreeGrafter"/>
</dbReference>
<dbReference type="PROSITE" id="PS00889">
    <property type="entry name" value="CNMP_BINDING_2"/>
    <property type="match status" value="1"/>
</dbReference>
<dbReference type="PANTHER" id="PTHR11635">
    <property type="entry name" value="CAMP-DEPENDENT PROTEIN KINASE REGULATORY CHAIN"/>
    <property type="match status" value="1"/>
</dbReference>
<evidence type="ECO:0000313" key="2">
    <source>
        <dbReference type="EMBL" id="TMI91484.1"/>
    </source>
</evidence>
<dbReference type="Gene3D" id="2.60.120.10">
    <property type="entry name" value="Jelly Rolls"/>
    <property type="match status" value="1"/>
</dbReference>
<dbReference type="InterPro" id="IPR018488">
    <property type="entry name" value="cNMP-bd_CS"/>
</dbReference>
<evidence type="ECO:0000259" key="1">
    <source>
        <dbReference type="PROSITE" id="PS50042"/>
    </source>
</evidence>
<protein>
    <submittedName>
        <fullName evidence="2">Cyclic nucleotide-binding domain-containing protein</fullName>
    </submittedName>
</protein>
<feature type="domain" description="Cyclic nucleotide-binding" evidence="1">
    <location>
        <begin position="100"/>
        <end position="215"/>
    </location>
</feature>
<reference evidence="2 3" key="1">
    <citation type="journal article" date="2019" name="Nat. Microbiol.">
        <title>Mediterranean grassland soil C-N compound turnover is dependent on rainfall and depth, and is mediated by genomically divergent microorganisms.</title>
        <authorList>
            <person name="Diamond S."/>
            <person name="Andeer P.F."/>
            <person name="Li Z."/>
            <person name="Crits-Christoph A."/>
            <person name="Burstein D."/>
            <person name="Anantharaman K."/>
            <person name="Lane K.R."/>
            <person name="Thomas B.C."/>
            <person name="Pan C."/>
            <person name="Northen T.R."/>
            <person name="Banfield J.F."/>
        </authorList>
    </citation>
    <scope>NUCLEOTIDE SEQUENCE [LARGE SCALE GENOMIC DNA]</scope>
    <source>
        <strain evidence="2">NP_3</strain>
    </source>
</reference>
<dbReference type="InterPro" id="IPR050503">
    <property type="entry name" value="cAMP-dep_PK_reg_su-like"/>
</dbReference>
<dbReference type="InterPro" id="IPR018490">
    <property type="entry name" value="cNMP-bd_dom_sf"/>
</dbReference>
<proteinExistence type="predicted"/>
<dbReference type="CDD" id="cd00038">
    <property type="entry name" value="CAP_ED"/>
    <property type="match status" value="1"/>
</dbReference>
<dbReference type="GO" id="GO:0034236">
    <property type="term" value="F:protein kinase A catalytic subunit binding"/>
    <property type="evidence" value="ECO:0007669"/>
    <property type="project" value="TreeGrafter"/>
</dbReference>
<dbReference type="GO" id="GO:0005829">
    <property type="term" value="C:cytosol"/>
    <property type="evidence" value="ECO:0007669"/>
    <property type="project" value="TreeGrafter"/>
</dbReference>
<dbReference type="GO" id="GO:0005952">
    <property type="term" value="C:cAMP-dependent protein kinase complex"/>
    <property type="evidence" value="ECO:0007669"/>
    <property type="project" value="InterPro"/>
</dbReference>
<dbReference type="SUPFAM" id="SSF51206">
    <property type="entry name" value="cAMP-binding domain-like"/>
    <property type="match status" value="1"/>
</dbReference>
<evidence type="ECO:0000313" key="3">
    <source>
        <dbReference type="Proteomes" id="UP000318509"/>
    </source>
</evidence>
<dbReference type="InterPro" id="IPR000595">
    <property type="entry name" value="cNMP-bd_dom"/>
</dbReference>
<gene>
    <name evidence="2" type="ORF">E6H00_03935</name>
</gene>
<dbReference type="EMBL" id="VBAK01000092">
    <property type="protein sequence ID" value="TMI91484.1"/>
    <property type="molecule type" value="Genomic_DNA"/>
</dbReference>
<accession>A0A537K6X0</accession>
<comment type="caution">
    <text evidence="2">The sequence shown here is derived from an EMBL/GenBank/DDBJ whole genome shotgun (WGS) entry which is preliminary data.</text>
</comment>
<dbReference type="InterPro" id="IPR014710">
    <property type="entry name" value="RmlC-like_jellyroll"/>
</dbReference>
<organism evidence="2 3">
    <name type="scientific">Candidatus Segetimicrobium genomatis</name>
    <dbReference type="NCBI Taxonomy" id="2569760"/>
    <lineage>
        <taxon>Bacteria</taxon>
        <taxon>Bacillati</taxon>
        <taxon>Candidatus Sysuimicrobiota</taxon>
        <taxon>Candidatus Sysuimicrobiia</taxon>
        <taxon>Candidatus Sysuimicrobiales</taxon>
        <taxon>Candidatus Segetimicrobiaceae</taxon>
        <taxon>Candidatus Segetimicrobium</taxon>
    </lineage>
</organism>
<sequence length="225" mass="23581">MTRNPSHFGSYTQSGSLNGCGAASASIGASVAGKGAAPGGCRPRRASARETMRMDAGGDNLAGQEESPPDAVNQGTIRFRGATLMFGKSSKVALLHKVPLFRDLSRRQLERIAGLADELDIPAGKRLATAGETGQELFVIVDGHATVKVGRGRTSRLGPGEFFGEMSLIDGGPRSATVEAAVDMKLLVVGRREFWSLLNAAPSLGLKIMSTLSRRVRDAEATVSA</sequence>
<dbReference type="GO" id="GO:0004862">
    <property type="term" value="F:cAMP-dependent protein kinase inhibitor activity"/>
    <property type="evidence" value="ECO:0007669"/>
    <property type="project" value="TreeGrafter"/>
</dbReference>
<dbReference type="PROSITE" id="PS50042">
    <property type="entry name" value="CNMP_BINDING_3"/>
    <property type="match status" value="1"/>
</dbReference>
<dbReference type="Proteomes" id="UP000318509">
    <property type="component" value="Unassembled WGS sequence"/>
</dbReference>
<dbReference type="PANTHER" id="PTHR11635:SF152">
    <property type="entry name" value="CAMP-DEPENDENT PROTEIN KINASE TYPE I REGULATORY SUBUNIT-RELATED"/>
    <property type="match status" value="1"/>
</dbReference>
<dbReference type="AlphaFoldDB" id="A0A537K6X0"/>
<dbReference type="SMART" id="SM00100">
    <property type="entry name" value="cNMP"/>
    <property type="match status" value="1"/>
</dbReference>
<name>A0A537K6X0_9BACT</name>